<dbReference type="Proteomes" id="UP000008909">
    <property type="component" value="Unassembled WGS sequence"/>
</dbReference>
<dbReference type="EMBL" id="DF142837">
    <property type="protein sequence ID" value="GAA47397.1"/>
    <property type="molecule type" value="Genomic_DNA"/>
</dbReference>
<accession>G7Y360</accession>
<organism evidence="1 2">
    <name type="scientific">Clonorchis sinensis</name>
    <name type="common">Chinese liver fluke</name>
    <dbReference type="NCBI Taxonomy" id="79923"/>
    <lineage>
        <taxon>Eukaryota</taxon>
        <taxon>Metazoa</taxon>
        <taxon>Spiralia</taxon>
        <taxon>Lophotrochozoa</taxon>
        <taxon>Platyhelminthes</taxon>
        <taxon>Trematoda</taxon>
        <taxon>Digenea</taxon>
        <taxon>Opisthorchiida</taxon>
        <taxon>Opisthorchiata</taxon>
        <taxon>Opisthorchiidae</taxon>
        <taxon>Clonorchis</taxon>
    </lineage>
</organism>
<dbReference type="AlphaFoldDB" id="G7Y360"/>
<protein>
    <submittedName>
        <fullName evidence="1">Uncharacterized protein</fullName>
    </submittedName>
</protein>
<reference evidence="1" key="1">
    <citation type="journal article" date="2011" name="Genome Biol.">
        <title>The draft genome of the carcinogenic human liver fluke Clonorchis sinensis.</title>
        <authorList>
            <person name="Wang X."/>
            <person name="Chen W."/>
            <person name="Huang Y."/>
            <person name="Sun J."/>
            <person name="Men J."/>
            <person name="Liu H."/>
            <person name="Luo F."/>
            <person name="Guo L."/>
            <person name="Lv X."/>
            <person name="Deng C."/>
            <person name="Zhou C."/>
            <person name="Fan Y."/>
            <person name="Li X."/>
            <person name="Huang L."/>
            <person name="Hu Y."/>
            <person name="Liang C."/>
            <person name="Hu X."/>
            <person name="Xu J."/>
            <person name="Yu X."/>
        </authorList>
    </citation>
    <scope>NUCLEOTIDE SEQUENCE [LARGE SCALE GENOMIC DNA]</scope>
    <source>
        <strain evidence="1">Henan</strain>
    </source>
</reference>
<keyword evidence="2" id="KW-1185">Reference proteome</keyword>
<sequence length="499" mass="57568">MRNRCKSEIRQWNIRKQATILDLARKNRNVLFKYMRHRRRNKPSAFSLRDRNGEPTSDPIVVSEFYRDHYAGLYSVPASSSHPTLSRRTYDRPLTDLVFTVEDIRQLLHKINPFCALGPDEVHPRILKEKSYTLATHFQSTKLFPSPRTTITSTAGNTLMPHRPSRMAISQVALFAAYSRAAEFLQSLFVNQLDEVTFTVFRFLGFHFNGIAFHWGLVPYYTFLIYTFLITNGMSTYRSVVYAFVESKQFAPMRELVGLFMHTDSHEVHNCSAARIQEDSLTLRPTGFALPANGLCMHTLGWSILVAINNRLKNAVSPEKPGLALRYTGACHTEGAPARRLARDGLWHACILPLTPPEILVSDGPFDKAMWLLCIHLFSVFIDQSFSSAGSVHLPSQDDKLPARCRPQYPYLRTDICRQKHPLATRSDKLLDVYIWRTDIFLTEKLFRMWLQLTFCSLMFGYADFDCRSFMRVVHRDGRHVIVSYKMRIFHDLQKSGVR</sequence>
<gene>
    <name evidence="1" type="ORF">CLF_100309</name>
</gene>
<proteinExistence type="predicted"/>
<reference key="2">
    <citation type="submission" date="2011-10" db="EMBL/GenBank/DDBJ databases">
        <title>The genome and transcriptome sequence of Clonorchis sinensis provide insights into the carcinogenic liver fluke.</title>
        <authorList>
            <person name="Wang X."/>
            <person name="Huang Y."/>
            <person name="Chen W."/>
            <person name="Liu H."/>
            <person name="Guo L."/>
            <person name="Chen Y."/>
            <person name="Luo F."/>
            <person name="Zhou W."/>
            <person name="Sun J."/>
            <person name="Mao Q."/>
            <person name="Liang P."/>
            <person name="Zhou C."/>
            <person name="Tian Y."/>
            <person name="Men J."/>
            <person name="Lv X."/>
            <person name="Huang L."/>
            <person name="Zhou J."/>
            <person name="Hu Y."/>
            <person name="Li R."/>
            <person name="Zhang F."/>
            <person name="Lei H."/>
            <person name="Li X."/>
            <person name="Hu X."/>
            <person name="Liang C."/>
            <person name="Xu J."/>
            <person name="Wu Z."/>
            <person name="Yu X."/>
        </authorList>
    </citation>
    <scope>NUCLEOTIDE SEQUENCE</scope>
    <source>
        <strain>Henan</strain>
    </source>
</reference>
<evidence type="ECO:0000313" key="1">
    <source>
        <dbReference type="EMBL" id="GAA47397.1"/>
    </source>
</evidence>
<name>G7Y360_CLOSI</name>
<evidence type="ECO:0000313" key="2">
    <source>
        <dbReference type="Proteomes" id="UP000008909"/>
    </source>
</evidence>